<gene>
    <name evidence="1" type="ORF">SAMN04488238_1516</name>
</gene>
<accession>A0A1H3FWG8</accession>
<evidence type="ECO:0000313" key="1">
    <source>
        <dbReference type="EMBL" id="SDX95147.1"/>
    </source>
</evidence>
<keyword evidence="2" id="KW-1185">Reference proteome</keyword>
<evidence type="ECO:0000313" key="2">
    <source>
        <dbReference type="Proteomes" id="UP000198539"/>
    </source>
</evidence>
<dbReference type="EMBL" id="FNOM01000051">
    <property type="protein sequence ID" value="SDX95147.1"/>
    <property type="molecule type" value="Genomic_DNA"/>
</dbReference>
<organism evidence="1 2">
    <name type="scientific">Roseicitreum antarcticum</name>
    <dbReference type="NCBI Taxonomy" id="564137"/>
    <lineage>
        <taxon>Bacteria</taxon>
        <taxon>Pseudomonadati</taxon>
        <taxon>Pseudomonadota</taxon>
        <taxon>Alphaproteobacteria</taxon>
        <taxon>Rhodobacterales</taxon>
        <taxon>Paracoccaceae</taxon>
        <taxon>Roseicitreum</taxon>
    </lineage>
</organism>
<reference evidence="1 2" key="1">
    <citation type="submission" date="2016-10" db="EMBL/GenBank/DDBJ databases">
        <authorList>
            <person name="de Groot N.N."/>
        </authorList>
    </citation>
    <scope>NUCLEOTIDE SEQUENCE [LARGE SCALE GENOMIC DNA]</scope>
    <source>
        <strain evidence="1 2">CGMCC 1.8894</strain>
    </source>
</reference>
<dbReference type="AlphaFoldDB" id="A0A1H3FWG8"/>
<dbReference type="Proteomes" id="UP000198539">
    <property type="component" value="Unassembled WGS sequence"/>
</dbReference>
<name>A0A1H3FWG8_9RHOB</name>
<feature type="non-terminal residue" evidence="1">
    <location>
        <position position="76"/>
    </location>
</feature>
<protein>
    <submittedName>
        <fullName evidence="1">Uncharacterized protein</fullName>
    </submittedName>
</protein>
<sequence length="76" mass="8060">MPLSGDATAIAGISSTGVKLACPMACTRSSTLTCSLSVAAKMRFTVTGRLLPRWFCPDAGDEFLVMDEVVEEFMPA</sequence>
<proteinExistence type="predicted"/>